<gene>
    <name evidence="1" type="ORF">FNA46_19240</name>
</gene>
<dbReference type="EMBL" id="VJMG01000061">
    <property type="protein sequence ID" value="TRL35828.1"/>
    <property type="molecule type" value="Genomic_DNA"/>
</dbReference>
<keyword evidence="2" id="KW-1185">Reference proteome</keyword>
<evidence type="ECO:0000313" key="1">
    <source>
        <dbReference type="EMBL" id="TRL35828.1"/>
    </source>
</evidence>
<proteinExistence type="predicted"/>
<protein>
    <recommendedName>
        <fullName evidence="3">Flagellar FlbD family protein</fullName>
    </recommendedName>
</protein>
<dbReference type="RefSeq" id="WP_143126831.1">
    <property type="nucleotide sequence ID" value="NZ_VJMG01000061.1"/>
</dbReference>
<dbReference type="AlphaFoldDB" id="A0A549T1T5"/>
<accession>A0A549T1T5</accession>
<name>A0A549T1T5_9HYPH</name>
<evidence type="ECO:0000313" key="2">
    <source>
        <dbReference type="Proteomes" id="UP000316801"/>
    </source>
</evidence>
<sequence length="68" mass="7801">MDLISFKNTHDQQIYVNPQQVAYVTRYEDAVTVIALAIPHNGGHLQLYVRGGVEEVRQRLLGHYHRNG</sequence>
<dbReference type="Proteomes" id="UP000316801">
    <property type="component" value="Unassembled WGS sequence"/>
</dbReference>
<evidence type="ECO:0008006" key="3">
    <source>
        <dbReference type="Google" id="ProtNLM"/>
    </source>
</evidence>
<reference evidence="1 2" key="1">
    <citation type="submission" date="2019-07" db="EMBL/GenBank/DDBJ databases">
        <title>Ln-dependent methylotrophs.</title>
        <authorList>
            <person name="Tani A."/>
        </authorList>
    </citation>
    <scope>NUCLEOTIDE SEQUENCE [LARGE SCALE GENOMIC DNA]</scope>
    <source>
        <strain evidence="1 2">SM12</strain>
    </source>
</reference>
<comment type="caution">
    <text evidence="1">The sequence shown here is derived from an EMBL/GenBank/DDBJ whole genome shotgun (WGS) entry which is preliminary data.</text>
</comment>
<organism evidence="1 2">
    <name type="scientific">Rhizobium straminoryzae</name>
    <dbReference type="NCBI Taxonomy" id="1387186"/>
    <lineage>
        <taxon>Bacteria</taxon>
        <taxon>Pseudomonadati</taxon>
        <taxon>Pseudomonadota</taxon>
        <taxon>Alphaproteobacteria</taxon>
        <taxon>Hyphomicrobiales</taxon>
        <taxon>Rhizobiaceae</taxon>
        <taxon>Rhizobium/Agrobacterium group</taxon>
        <taxon>Rhizobium</taxon>
    </lineage>
</organism>